<comment type="catalytic activity">
    <reaction evidence="6">
        <text>N(6)-[(R)-S(8)-aminomethyldihydrolipoyl]-L-lysyl-[protein] + (6S)-5,6,7,8-tetrahydrofolate = N(6)-[(R)-dihydrolipoyl]-L-lysyl-[protein] + (6R)-5,10-methylene-5,6,7,8-tetrahydrofolate + NH4(+)</text>
        <dbReference type="Rhea" id="RHEA:16945"/>
        <dbReference type="Rhea" id="RHEA-COMP:10475"/>
        <dbReference type="Rhea" id="RHEA-COMP:10492"/>
        <dbReference type="ChEBI" id="CHEBI:15636"/>
        <dbReference type="ChEBI" id="CHEBI:28938"/>
        <dbReference type="ChEBI" id="CHEBI:57453"/>
        <dbReference type="ChEBI" id="CHEBI:83100"/>
        <dbReference type="ChEBI" id="CHEBI:83143"/>
        <dbReference type="EC" id="2.1.2.10"/>
    </reaction>
</comment>
<name>A0A7W6N846_9HYPH</name>
<evidence type="ECO:0000256" key="3">
    <source>
        <dbReference type="ARBA" id="ARBA00022576"/>
    </source>
</evidence>
<feature type="domain" description="GCVT N-terminal" evidence="8">
    <location>
        <begin position="16"/>
        <end position="274"/>
    </location>
</feature>
<feature type="domain" description="Aminomethyltransferase C-terminal" evidence="9">
    <location>
        <begin position="298"/>
        <end position="375"/>
    </location>
</feature>
<organism evidence="10 11">
    <name type="scientific">Microvirga flocculans</name>
    <dbReference type="NCBI Taxonomy" id="217168"/>
    <lineage>
        <taxon>Bacteria</taxon>
        <taxon>Pseudomonadati</taxon>
        <taxon>Pseudomonadota</taxon>
        <taxon>Alphaproteobacteria</taxon>
        <taxon>Hyphomicrobiales</taxon>
        <taxon>Methylobacteriaceae</taxon>
        <taxon>Microvirga</taxon>
    </lineage>
</organism>
<protein>
    <recommendedName>
        <fullName evidence="2">aminomethyltransferase</fullName>
        <ecNumber evidence="2">2.1.2.10</ecNumber>
    </recommendedName>
    <alternativeName>
        <fullName evidence="5">Glycine cleavage system T protein</fullName>
    </alternativeName>
</protein>
<accession>A0A7W6N846</accession>
<dbReference type="InterPro" id="IPR028896">
    <property type="entry name" value="GcvT/YgfZ/DmdA"/>
</dbReference>
<dbReference type="GO" id="GO:0004047">
    <property type="term" value="F:aminomethyltransferase activity"/>
    <property type="evidence" value="ECO:0007669"/>
    <property type="project" value="UniProtKB-EC"/>
</dbReference>
<dbReference type="InterPro" id="IPR029043">
    <property type="entry name" value="GcvT/YgfZ_C"/>
</dbReference>
<comment type="caution">
    <text evidence="10">The sequence shown here is derived from an EMBL/GenBank/DDBJ whole genome shotgun (WGS) entry which is preliminary data.</text>
</comment>
<dbReference type="RefSeq" id="WP_027315255.1">
    <property type="nucleotide sequence ID" value="NZ_JACIDC010000005.1"/>
</dbReference>
<dbReference type="AlphaFoldDB" id="A0A7W6N846"/>
<dbReference type="Pfam" id="PF08669">
    <property type="entry name" value="GCV_T_C"/>
    <property type="match status" value="1"/>
</dbReference>
<dbReference type="InterPro" id="IPR027266">
    <property type="entry name" value="TrmE/GcvT-like"/>
</dbReference>
<dbReference type="PANTHER" id="PTHR43757:SF2">
    <property type="entry name" value="AMINOMETHYLTRANSFERASE, MITOCHONDRIAL"/>
    <property type="match status" value="1"/>
</dbReference>
<evidence type="ECO:0000259" key="9">
    <source>
        <dbReference type="Pfam" id="PF08669"/>
    </source>
</evidence>
<dbReference type="InterPro" id="IPR013977">
    <property type="entry name" value="GcvT_C"/>
</dbReference>
<dbReference type="SUPFAM" id="SSF101790">
    <property type="entry name" value="Aminomethyltransferase beta-barrel domain"/>
    <property type="match status" value="1"/>
</dbReference>
<dbReference type="InterPro" id="IPR006222">
    <property type="entry name" value="GCVT_N"/>
</dbReference>
<dbReference type="Gene3D" id="3.30.70.1400">
    <property type="entry name" value="Aminomethyltransferase beta-barrel domains"/>
    <property type="match status" value="1"/>
</dbReference>
<comment type="similarity">
    <text evidence="1">Belongs to the GcvT family.</text>
</comment>
<sequence>MAEPAHSDEPLLKTPLHAEHVALGARMVPFAGYDMPVQYPSGILTEHNWTREHAGLFDVSHMGQAFLFAEDKSHETVARALEALIPADVQGLKPNQQRYSQLLSEDGGILDDLMVTRVGAPGHEGWLYLVVNASMKEADYAHIEARLPKGVALRRKDDLGLMALQGPSAEAVLAKLAPEAAALAFMMSADVQIGGIWCHVSRSGYTGEDGFELSCHGKDAPTLWNKLLADPEVKPIGLGARDSLRLEAGLCLYGHDIDTTTSPIEAGLIWSIQKRRREEGGFPGAARVQREIKDGPARVRVGLKPEGRAPAREGTIITTPDGREVGIVTSGGFGPTVNGPVAMGYVAKDVSAIGTDLHLVVRGKPLPAKVAAMPFAPHRYKR</sequence>
<dbReference type="GO" id="GO:0008483">
    <property type="term" value="F:transaminase activity"/>
    <property type="evidence" value="ECO:0007669"/>
    <property type="project" value="UniProtKB-KW"/>
</dbReference>
<dbReference type="EC" id="2.1.2.10" evidence="2"/>
<dbReference type="SUPFAM" id="SSF103025">
    <property type="entry name" value="Folate-binding domain"/>
    <property type="match status" value="1"/>
</dbReference>
<feature type="binding site" evidence="7">
    <location>
        <position position="212"/>
    </location>
    <ligand>
        <name>substrate</name>
    </ligand>
</feature>
<keyword evidence="4 10" id="KW-0808">Transferase</keyword>
<dbReference type="Proteomes" id="UP000519439">
    <property type="component" value="Unassembled WGS sequence"/>
</dbReference>
<keyword evidence="11" id="KW-1185">Reference proteome</keyword>
<evidence type="ECO:0000256" key="6">
    <source>
        <dbReference type="ARBA" id="ARBA00047665"/>
    </source>
</evidence>
<dbReference type="EMBL" id="JACIDC010000005">
    <property type="protein sequence ID" value="MBB4040155.1"/>
    <property type="molecule type" value="Genomic_DNA"/>
</dbReference>
<reference evidence="10 11" key="1">
    <citation type="submission" date="2020-08" db="EMBL/GenBank/DDBJ databases">
        <title>Genomic Encyclopedia of Type Strains, Phase IV (KMG-IV): sequencing the most valuable type-strain genomes for metagenomic binning, comparative biology and taxonomic classification.</title>
        <authorList>
            <person name="Goeker M."/>
        </authorList>
    </citation>
    <scope>NUCLEOTIDE SEQUENCE [LARGE SCALE GENOMIC DNA]</scope>
    <source>
        <strain evidence="10 11">DSM 15743</strain>
    </source>
</reference>
<dbReference type="NCBIfam" id="NF010093">
    <property type="entry name" value="PRK13579.1"/>
    <property type="match status" value="1"/>
</dbReference>
<keyword evidence="10" id="KW-0489">Methyltransferase</keyword>
<dbReference type="PANTHER" id="PTHR43757">
    <property type="entry name" value="AMINOMETHYLTRANSFERASE"/>
    <property type="match status" value="1"/>
</dbReference>
<gene>
    <name evidence="10" type="ORF">GGR34_001806</name>
</gene>
<dbReference type="GO" id="GO:0032259">
    <property type="term" value="P:methylation"/>
    <property type="evidence" value="ECO:0007669"/>
    <property type="project" value="UniProtKB-KW"/>
</dbReference>
<dbReference type="Gene3D" id="3.30.1360.120">
    <property type="entry name" value="Probable tRNA modification gtpase trme, domain 1"/>
    <property type="match status" value="1"/>
</dbReference>
<evidence type="ECO:0000256" key="2">
    <source>
        <dbReference type="ARBA" id="ARBA00012616"/>
    </source>
</evidence>
<evidence type="ECO:0000259" key="8">
    <source>
        <dbReference type="Pfam" id="PF01571"/>
    </source>
</evidence>
<dbReference type="NCBIfam" id="NF001567">
    <property type="entry name" value="PRK00389.1"/>
    <property type="match status" value="1"/>
</dbReference>
<evidence type="ECO:0000256" key="7">
    <source>
        <dbReference type="PIRSR" id="PIRSR006487-1"/>
    </source>
</evidence>
<evidence type="ECO:0000256" key="5">
    <source>
        <dbReference type="ARBA" id="ARBA00031395"/>
    </source>
</evidence>
<dbReference type="Pfam" id="PF01571">
    <property type="entry name" value="GCV_T"/>
    <property type="match status" value="1"/>
</dbReference>
<proteinExistence type="inferred from homology"/>
<evidence type="ECO:0000313" key="10">
    <source>
        <dbReference type="EMBL" id="MBB4040155.1"/>
    </source>
</evidence>
<dbReference type="GO" id="GO:0006546">
    <property type="term" value="P:glycine catabolic process"/>
    <property type="evidence" value="ECO:0007669"/>
    <property type="project" value="InterPro"/>
</dbReference>
<dbReference type="GO" id="GO:0005960">
    <property type="term" value="C:glycine cleavage complex"/>
    <property type="evidence" value="ECO:0007669"/>
    <property type="project" value="InterPro"/>
</dbReference>
<evidence type="ECO:0000256" key="1">
    <source>
        <dbReference type="ARBA" id="ARBA00008609"/>
    </source>
</evidence>
<evidence type="ECO:0000313" key="11">
    <source>
        <dbReference type="Proteomes" id="UP000519439"/>
    </source>
</evidence>
<dbReference type="NCBIfam" id="TIGR00528">
    <property type="entry name" value="gcvT"/>
    <property type="match status" value="1"/>
</dbReference>
<dbReference type="Gene3D" id="2.40.30.110">
    <property type="entry name" value="Aminomethyltransferase beta-barrel domains"/>
    <property type="match status" value="1"/>
</dbReference>
<keyword evidence="3" id="KW-0032">Aminotransferase</keyword>
<dbReference type="GO" id="GO:0008168">
    <property type="term" value="F:methyltransferase activity"/>
    <property type="evidence" value="ECO:0007669"/>
    <property type="project" value="UniProtKB-KW"/>
</dbReference>
<dbReference type="PIRSF" id="PIRSF006487">
    <property type="entry name" value="GcvT"/>
    <property type="match status" value="1"/>
</dbReference>
<evidence type="ECO:0000256" key="4">
    <source>
        <dbReference type="ARBA" id="ARBA00022679"/>
    </source>
</evidence>
<dbReference type="InterPro" id="IPR006223">
    <property type="entry name" value="GcvT"/>
</dbReference>
<dbReference type="Gene3D" id="4.10.1250.10">
    <property type="entry name" value="Aminomethyltransferase fragment"/>
    <property type="match status" value="1"/>
</dbReference>